<dbReference type="SMART" id="SM00516">
    <property type="entry name" value="SEC14"/>
    <property type="match status" value="1"/>
</dbReference>
<evidence type="ECO:0000256" key="1">
    <source>
        <dbReference type="SAM" id="MobiDB-lite"/>
    </source>
</evidence>
<feature type="domain" description="CRAL-TRIO" evidence="2">
    <location>
        <begin position="93"/>
        <end position="266"/>
    </location>
</feature>
<dbReference type="PANTHER" id="PTHR45657:SF1">
    <property type="entry name" value="CRAL-TRIO DOMAIN-CONTAINING PROTEIN YKL091C-RELATED"/>
    <property type="match status" value="1"/>
</dbReference>
<dbReference type="GO" id="GO:0031322">
    <property type="term" value="P:ascospore-type prospore-specific spindle pole body remodeling"/>
    <property type="evidence" value="ECO:0007669"/>
    <property type="project" value="EnsemblFungi"/>
</dbReference>
<dbReference type="SMART" id="SM01100">
    <property type="entry name" value="CRAL_TRIO_N"/>
    <property type="match status" value="1"/>
</dbReference>
<dbReference type="Gene3D" id="3.40.525.10">
    <property type="entry name" value="CRAL-TRIO lipid binding domain"/>
    <property type="match status" value="1"/>
</dbReference>
<evidence type="ECO:0000313" key="3">
    <source>
        <dbReference type="EMBL" id="OLL22335.1"/>
    </source>
</evidence>
<dbReference type="CDD" id="cd00170">
    <property type="entry name" value="SEC14"/>
    <property type="match status" value="1"/>
</dbReference>
<dbReference type="GO" id="GO:0120019">
    <property type="term" value="F:phosphatidylcholine transfer activity"/>
    <property type="evidence" value="ECO:0007669"/>
    <property type="project" value="EnsemblFungi"/>
</dbReference>
<dbReference type="AlphaFoldDB" id="A0A1U7LI53"/>
<dbReference type="OrthoDB" id="1434354at2759"/>
<dbReference type="OMA" id="FQYYPQY"/>
<dbReference type="GO" id="GO:0032120">
    <property type="term" value="P:ascospore-type prospore membrane formation"/>
    <property type="evidence" value="ECO:0007669"/>
    <property type="project" value="EnsemblFungi"/>
</dbReference>
<name>A0A1U7LI53_NEOID</name>
<gene>
    <name evidence="3" type="ORF">NEOLI_002514</name>
</gene>
<dbReference type="GO" id="GO:0032153">
    <property type="term" value="C:cell division site"/>
    <property type="evidence" value="ECO:0007669"/>
    <property type="project" value="EnsemblFungi"/>
</dbReference>
<evidence type="ECO:0000259" key="2">
    <source>
        <dbReference type="PROSITE" id="PS50191"/>
    </source>
</evidence>
<dbReference type="PROSITE" id="PS50191">
    <property type="entry name" value="CRAL_TRIO"/>
    <property type="match status" value="1"/>
</dbReference>
<dbReference type="PRINTS" id="PR00180">
    <property type="entry name" value="CRETINALDHBP"/>
</dbReference>
<dbReference type="Pfam" id="PF03765">
    <property type="entry name" value="CRAL_TRIO_N"/>
    <property type="match status" value="1"/>
</dbReference>
<keyword evidence="4" id="KW-1185">Reference proteome</keyword>
<dbReference type="InterPro" id="IPR036273">
    <property type="entry name" value="CRAL/TRIO_N_dom_sf"/>
</dbReference>
<dbReference type="GO" id="GO:0051286">
    <property type="term" value="C:cell tip"/>
    <property type="evidence" value="ECO:0007669"/>
    <property type="project" value="EnsemblFungi"/>
</dbReference>
<dbReference type="GO" id="GO:0008526">
    <property type="term" value="F:phosphatidylinositol transfer activity"/>
    <property type="evidence" value="ECO:0007669"/>
    <property type="project" value="EnsemblFungi"/>
</dbReference>
<dbReference type="GO" id="GO:0006892">
    <property type="term" value="P:post-Golgi vesicle-mediated transport"/>
    <property type="evidence" value="ECO:0007669"/>
    <property type="project" value="EnsemblFungi"/>
</dbReference>
<feature type="region of interest" description="Disordered" evidence="1">
    <location>
        <begin position="1"/>
        <end position="31"/>
    </location>
</feature>
<evidence type="ECO:0000313" key="4">
    <source>
        <dbReference type="Proteomes" id="UP000186594"/>
    </source>
</evidence>
<dbReference type="InterPro" id="IPR051026">
    <property type="entry name" value="PI/PC_transfer"/>
</dbReference>
<dbReference type="GO" id="GO:0120010">
    <property type="term" value="P:intermembrane phospholipid transfer"/>
    <property type="evidence" value="ECO:0007669"/>
    <property type="project" value="EnsemblFungi"/>
</dbReference>
<dbReference type="InterPro" id="IPR011074">
    <property type="entry name" value="CRAL/TRIO_N_dom"/>
</dbReference>
<proteinExistence type="predicted"/>
<dbReference type="SUPFAM" id="SSF52087">
    <property type="entry name" value="CRAL/TRIO domain"/>
    <property type="match status" value="1"/>
</dbReference>
<dbReference type="InterPro" id="IPR036865">
    <property type="entry name" value="CRAL-TRIO_dom_sf"/>
</dbReference>
<organism evidence="3 4">
    <name type="scientific">Neolecta irregularis (strain DAH-3)</name>
    <dbReference type="NCBI Taxonomy" id="1198029"/>
    <lineage>
        <taxon>Eukaryota</taxon>
        <taxon>Fungi</taxon>
        <taxon>Dikarya</taxon>
        <taxon>Ascomycota</taxon>
        <taxon>Taphrinomycotina</taxon>
        <taxon>Neolectales</taxon>
        <taxon>Neolectaceae</taxon>
        <taxon>Neolecta</taxon>
    </lineage>
</organism>
<protein>
    <submittedName>
        <fullName evidence="3">Sec14 cytosolic factor</fullName>
    </submittedName>
</protein>
<dbReference type="SUPFAM" id="SSF46938">
    <property type="entry name" value="CRAL/TRIO N-terminal domain"/>
    <property type="match status" value="1"/>
</dbReference>
<dbReference type="GO" id="GO:0005634">
    <property type="term" value="C:nucleus"/>
    <property type="evidence" value="ECO:0007669"/>
    <property type="project" value="EnsemblFungi"/>
</dbReference>
<sequence length="303" mass="33944">MSYDISTYPQTNPEAAPGHPGNTTPEQEDKVEQLRSELIEAGYTERLDHACLLRFLRARKFDVVKAKEMFINCEKWRTDFGVDEISMTFVYSEKPEITKFYPQYYHKIDIAGRPVYIEQLGKINLTEMHKITTAERMTQNLVYEYERFVSPRLPACSRKEGKLIETSCTILDLKGIGISSISSVYGYLKQASTIGQDYYPERMGTLVMINAPWGFASAFKLVKPLLDEVTVKKINILGSDYQKVLLELIPAENLPTQFGGTCECPGGCELSDQGPWKLAEYSGETTVATVTASAPAPVPGHAV</sequence>
<dbReference type="STRING" id="1198029.A0A1U7LI53"/>
<dbReference type="PANTHER" id="PTHR45657">
    <property type="entry name" value="CRAL-TRIO DOMAIN-CONTAINING PROTEIN YKL091C-RELATED"/>
    <property type="match status" value="1"/>
</dbReference>
<dbReference type="Gene3D" id="1.10.8.20">
    <property type="entry name" value="N-terminal domain of phosphatidylinositol transfer protein sec14p"/>
    <property type="match status" value="1"/>
</dbReference>
<accession>A0A1U7LI53</accession>
<dbReference type="GO" id="GO:0005628">
    <property type="term" value="C:prospore membrane"/>
    <property type="evidence" value="ECO:0007669"/>
    <property type="project" value="EnsemblFungi"/>
</dbReference>
<dbReference type="EMBL" id="LXFE01003465">
    <property type="protein sequence ID" value="OLL22335.1"/>
    <property type="molecule type" value="Genomic_DNA"/>
</dbReference>
<dbReference type="InterPro" id="IPR001251">
    <property type="entry name" value="CRAL-TRIO_dom"/>
</dbReference>
<dbReference type="Proteomes" id="UP000186594">
    <property type="component" value="Unassembled WGS sequence"/>
</dbReference>
<feature type="compositionally biased region" description="Polar residues" evidence="1">
    <location>
        <begin position="1"/>
        <end position="13"/>
    </location>
</feature>
<dbReference type="Pfam" id="PF00650">
    <property type="entry name" value="CRAL_TRIO"/>
    <property type="match status" value="1"/>
</dbReference>
<comment type="caution">
    <text evidence="3">The sequence shown here is derived from an EMBL/GenBank/DDBJ whole genome shotgun (WGS) entry which is preliminary data.</text>
</comment>
<reference evidence="3 4" key="1">
    <citation type="submission" date="2016-04" db="EMBL/GenBank/DDBJ databases">
        <title>Evolutionary innovation and constraint leading to complex multicellularity in the Ascomycota.</title>
        <authorList>
            <person name="Cisse O."/>
            <person name="Nguyen A."/>
            <person name="Hewitt D.A."/>
            <person name="Jedd G."/>
            <person name="Stajich J.E."/>
        </authorList>
    </citation>
    <scope>NUCLEOTIDE SEQUENCE [LARGE SCALE GENOMIC DNA]</scope>
    <source>
        <strain evidence="3 4">DAH-3</strain>
    </source>
</reference>